<evidence type="ECO:0000313" key="4">
    <source>
        <dbReference type="Proteomes" id="UP000287651"/>
    </source>
</evidence>
<proteinExistence type="predicted"/>
<dbReference type="AlphaFoldDB" id="A0A426YHB7"/>
<sequence>MGVHSMIGSIGDELSSGVSEEDLGMLLREQKRQEAIDRERELNFYRSGSAPPTVEGSLAAVGRLFGRVTGGGVSDLLDSENGDDILSEKELRSNPAYLNYYYSHVNMNPRLPPPVLSKEDWRSTQRLQVGRSVLHGIGDTRKVTHWEEGGGISIFSKQPLFRLQEHVVEPREAPGLGKRLDKGGEGLIGLSLSRQMSFANVDVRNLSSRLSDPIEPHRSTISSANSYVKSYSPPDSSPGGSPGHFQNIKSVDACSGGIRPSGYSVNPAFPPSMLQNHVAAGMMPPLFESAAAAASAIGSLTIDCGTSDGVGPGSPVRLGELPIQFPYDLKHLSGGTIGSLHSDRTHKIDQHYSSSLREEFKNNKTRCFELADIAGHVVEFRFAISTYIARYGWYIPVRQVVGTRTACYRAVPSKIDRRWSISAVSGRLREKSTVSGRFRLSAVD</sequence>
<feature type="domain" description="Nucleic acid binding NABP" evidence="2">
    <location>
        <begin position="309"/>
        <end position="371"/>
    </location>
</feature>
<feature type="region of interest" description="Disordered" evidence="1">
    <location>
        <begin position="213"/>
        <end position="247"/>
    </location>
</feature>
<name>A0A426YHB7_ENSVE</name>
<evidence type="ECO:0000256" key="1">
    <source>
        <dbReference type="SAM" id="MobiDB-lite"/>
    </source>
</evidence>
<accession>A0A426YHB7</accession>
<organism evidence="3 4">
    <name type="scientific">Ensete ventricosum</name>
    <name type="common">Abyssinian banana</name>
    <name type="synonym">Musa ensete</name>
    <dbReference type="NCBI Taxonomy" id="4639"/>
    <lineage>
        <taxon>Eukaryota</taxon>
        <taxon>Viridiplantae</taxon>
        <taxon>Streptophyta</taxon>
        <taxon>Embryophyta</taxon>
        <taxon>Tracheophyta</taxon>
        <taxon>Spermatophyta</taxon>
        <taxon>Magnoliopsida</taxon>
        <taxon>Liliopsida</taxon>
        <taxon>Zingiberales</taxon>
        <taxon>Musaceae</taxon>
        <taxon>Ensete</taxon>
    </lineage>
</organism>
<reference evidence="3 4" key="1">
    <citation type="journal article" date="2014" name="Agronomy (Basel)">
        <title>A Draft Genome Sequence for Ensete ventricosum, the Drought-Tolerant Tree Against Hunger.</title>
        <authorList>
            <person name="Harrison J."/>
            <person name="Moore K.A."/>
            <person name="Paszkiewicz K."/>
            <person name="Jones T."/>
            <person name="Grant M."/>
            <person name="Ambacheew D."/>
            <person name="Muzemil S."/>
            <person name="Studholme D.J."/>
        </authorList>
    </citation>
    <scope>NUCLEOTIDE SEQUENCE [LARGE SCALE GENOMIC DNA]</scope>
</reference>
<protein>
    <recommendedName>
        <fullName evidence="2">Nucleic acid binding NABP domain-containing protein</fullName>
    </recommendedName>
</protein>
<dbReference type="Pfam" id="PF07990">
    <property type="entry name" value="NABP"/>
    <property type="match status" value="2"/>
</dbReference>
<feature type="compositionally biased region" description="Polar residues" evidence="1">
    <location>
        <begin position="219"/>
        <end position="229"/>
    </location>
</feature>
<dbReference type="EMBL" id="AMZH03012383">
    <property type="protein sequence ID" value="RRT51128.1"/>
    <property type="molecule type" value="Genomic_DNA"/>
</dbReference>
<comment type="caution">
    <text evidence="3">The sequence shown here is derived from an EMBL/GenBank/DDBJ whole genome shotgun (WGS) entry which is preliminary data.</text>
</comment>
<dbReference type="InterPro" id="IPR012940">
    <property type="entry name" value="NABP"/>
</dbReference>
<evidence type="ECO:0000313" key="3">
    <source>
        <dbReference type="EMBL" id="RRT51128.1"/>
    </source>
</evidence>
<feature type="domain" description="Nucleic acid binding NABP" evidence="2">
    <location>
        <begin position="210"/>
        <end position="304"/>
    </location>
</feature>
<evidence type="ECO:0000259" key="2">
    <source>
        <dbReference type="Pfam" id="PF07990"/>
    </source>
</evidence>
<gene>
    <name evidence="3" type="ORF">B296_00049314</name>
</gene>
<dbReference type="Proteomes" id="UP000287651">
    <property type="component" value="Unassembled WGS sequence"/>
</dbReference>